<sequence length="177" mass="19715">MSRRKNGTGISVGSSSVLVIFVVLCLTAFATLSLVSAKADYKLTQKATQATTEYYMADAQAEEYLQILHKALQSTGMTDNLLTDDKLLDMQVTCVSKEDYLKRTNKPMKNPENNFVLSYDVPINERKNLHVEFGIALDANGMSQSSPERLCWQVQPILEQHNQIETNLAGISNLPNL</sequence>
<dbReference type="OrthoDB" id="10011453at2"/>
<proteinExistence type="predicted"/>
<dbReference type="Proteomes" id="UP000199158">
    <property type="component" value="Unassembled WGS sequence"/>
</dbReference>
<name>A0A1H8DVQ9_9FIRM</name>
<keyword evidence="2" id="KW-1185">Reference proteome</keyword>
<evidence type="ECO:0000313" key="1">
    <source>
        <dbReference type="EMBL" id="SEN11293.1"/>
    </source>
</evidence>
<organism evidence="1 2">
    <name type="scientific">Hydrogenoanaerobacterium saccharovorans</name>
    <dbReference type="NCBI Taxonomy" id="474960"/>
    <lineage>
        <taxon>Bacteria</taxon>
        <taxon>Bacillati</taxon>
        <taxon>Bacillota</taxon>
        <taxon>Clostridia</taxon>
        <taxon>Eubacteriales</taxon>
        <taxon>Oscillospiraceae</taxon>
        <taxon>Hydrogenoanaerobacterium</taxon>
    </lineage>
</organism>
<gene>
    <name evidence="1" type="ORF">SAMN05216180_2823</name>
</gene>
<dbReference type="AlphaFoldDB" id="A0A1H8DVQ9"/>
<dbReference type="STRING" id="474960.SAMN05216180_2823"/>
<dbReference type="RefSeq" id="WP_092756265.1">
    <property type="nucleotide sequence ID" value="NZ_FOCG01000003.1"/>
</dbReference>
<accession>A0A1H8DVQ9</accession>
<evidence type="ECO:0000313" key="2">
    <source>
        <dbReference type="Proteomes" id="UP000199158"/>
    </source>
</evidence>
<reference evidence="1 2" key="1">
    <citation type="submission" date="2016-10" db="EMBL/GenBank/DDBJ databases">
        <authorList>
            <person name="de Groot N.N."/>
        </authorList>
    </citation>
    <scope>NUCLEOTIDE SEQUENCE [LARGE SCALE GENOMIC DNA]</scope>
    <source>
        <strain evidence="1 2">CGMCC 1.5070</strain>
    </source>
</reference>
<dbReference type="EMBL" id="FOCG01000003">
    <property type="protein sequence ID" value="SEN11293.1"/>
    <property type="molecule type" value="Genomic_DNA"/>
</dbReference>
<evidence type="ECO:0008006" key="3">
    <source>
        <dbReference type="Google" id="ProtNLM"/>
    </source>
</evidence>
<protein>
    <recommendedName>
        <fullName evidence="3">PilX N-terminal</fullName>
    </recommendedName>
</protein>